<keyword evidence="3 4" id="KW-0408">Iron</keyword>
<dbReference type="EMBL" id="KZ805457">
    <property type="protein sequence ID" value="PVH96689.1"/>
    <property type="molecule type" value="Genomic_DNA"/>
</dbReference>
<evidence type="ECO:0000256" key="5">
    <source>
        <dbReference type="RuleBase" id="RU000461"/>
    </source>
</evidence>
<dbReference type="Proteomes" id="UP000244855">
    <property type="component" value="Unassembled WGS sequence"/>
</dbReference>
<keyword evidence="6" id="KW-0472">Membrane</keyword>
<dbReference type="SUPFAM" id="SSF48264">
    <property type="entry name" value="Cytochrome P450"/>
    <property type="match status" value="1"/>
</dbReference>
<dbReference type="GO" id="GO:0005506">
    <property type="term" value="F:iron ion binding"/>
    <property type="evidence" value="ECO:0007669"/>
    <property type="project" value="InterPro"/>
</dbReference>
<comment type="cofactor">
    <cofactor evidence="1 4">
        <name>heme</name>
        <dbReference type="ChEBI" id="CHEBI:30413"/>
    </cofactor>
</comment>
<gene>
    <name evidence="7" type="ORF">DM02DRAFT_658970</name>
</gene>
<evidence type="ECO:0000256" key="2">
    <source>
        <dbReference type="ARBA" id="ARBA00022723"/>
    </source>
</evidence>
<keyword evidence="8" id="KW-1185">Reference proteome</keyword>
<dbReference type="InterPro" id="IPR050121">
    <property type="entry name" value="Cytochrome_P450_monoxygenase"/>
</dbReference>
<sequence>MSTTWLLPLTIGVILTYPILNAIYNIYFHPLAHIPGPRNWAASRLPFIWALIRGTIVHDFEKLHRKYGPILRIAPDEVTFAKGEAWVDIFQGRPGHQQFLKDPIWWAAQPGQPDSIINAISPETHARIRKTLTPAFTIRALRSQERIIQQYTSLLVERLHERVEETKGNGVELDIVPWLHYTTFDIFGDLGFGESFKCLEHSKYHPWIALVFNSVKAASFIVAARFNPLVEFLLMKSIPRSLEKMQMDHYQHIVDKEMNGEKGMGEINSTFMILTNAGSETTATVLAGTLNYLINTDADKLFRLTDEIRKRFASPEEMTLEALQDLLYLNAVIKEGLRLCPPIPWVLPRKVPVGGDSVCGVWLPGGTPVSIQAYSINRDPTYFYSADEFLPERWLPEATDNPESPFYSDQRDAIQPFSVGPRSCMGQPLAWAEMRLVLAKLLWAFDLEAIEGKRVKWEELRTFLFVEKRPIEVRLKLRTTGGNVCSKHG</sequence>
<feature type="binding site" description="axial binding residue" evidence="4">
    <location>
        <position position="424"/>
    </location>
    <ligand>
        <name>heme</name>
        <dbReference type="ChEBI" id="CHEBI:30413"/>
    </ligand>
    <ligandPart>
        <name>Fe</name>
        <dbReference type="ChEBI" id="CHEBI:18248"/>
    </ligandPart>
</feature>
<dbReference type="STRING" id="97972.A0A2V1DHJ8"/>
<dbReference type="InterPro" id="IPR002401">
    <property type="entry name" value="Cyt_P450_E_grp-I"/>
</dbReference>
<keyword evidence="4 5" id="KW-0349">Heme</keyword>
<evidence type="ECO:0000313" key="8">
    <source>
        <dbReference type="Proteomes" id="UP000244855"/>
    </source>
</evidence>
<evidence type="ECO:0000256" key="1">
    <source>
        <dbReference type="ARBA" id="ARBA00001971"/>
    </source>
</evidence>
<keyword evidence="6" id="KW-0812">Transmembrane</keyword>
<dbReference type="InterPro" id="IPR017972">
    <property type="entry name" value="Cyt_P450_CS"/>
</dbReference>
<name>A0A2V1DHJ8_9PLEO</name>
<keyword evidence="5" id="KW-0560">Oxidoreductase</keyword>
<evidence type="ECO:0000256" key="3">
    <source>
        <dbReference type="ARBA" id="ARBA00023004"/>
    </source>
</evidence>
<dbReference type="GO" id="GO:0016705">
    <property type="term" value="F:oxidoreductase activity, acting on paired donors, with incorporation or reduction of molecular oxygen"/>
    <property type="evidence" value="ECO:0007669"/>
    <property type="project" value="InterPro"/>
</dbReference>
<dbReference type="GO" id="GO:0004497">
    <property type="term" value="F:monooxygenase activity"/>
    <property type="evidence" value="ECO:0007669"/>
    <property type="project" value="UniProtKB-KW"/>
</dbReference>
<dbReference type="PANTHER" id="PTHR24305:SF199">
    <property type="entry name" value="P450, PUTATIVE (EUROFUNG)-RELATED"/>
    <property type="match status" value="1"/>
</dbReference>
<dbReference type="PRINTS" id="PR00385">
    <property type="entry name" value="P450"/>
</dbReference>
<protein>
    <submittedName>
        <fullName evidence="7">Cytochrome P450</fullName>
    </submittedName>
</protein>
<dbReference type="PANTHER" id="PTHR24305">
    <property type="entry name" value="CYTOCHROME P450"/>
    <property type="match status" value="1"/>
</dbReference>
<feature type="transmembrane region" description="Helical" evidence="6">
    <location>
        <begin position="6"/>
        <end position="28"/>
    </location>
</feature>
<dbReference type="CDD" id="cd11058">
    <property type="entry name" value="CYP60B-like"/>
    <property type="match status" value="1"/>
</dbReference>
<organism evidence="7 8">
    <name type="scientific">Periconia macrospinosa</name>
    <dbReference type="NCBI Taxonomy" id="97972"/>
    <lineage>
        <taxon>Eukaryota</taxon>
        <taxon>Fungi</taxon>
        <taxon>Dikarya</taxon>
        <taxon>Ascomycota</taxon>
        <taxon>Pezizomycotina</taxon>
        <taxon>Dothideomycetes</taxon>
        <taxon>Pleosporomycetidae</taxon>
        <taxon>Pleosporales</taxon>
        <taxon>Massarineae</taxon>
        <taxon>Periconiaceae</taxon>
        <taxon>Periconia</taxon>
    </lineage>
</organism>
<keyword evidence="2 4" id="KW-0479">Metal-binding</keyword>
<dbReference type="Pfam" id="PF00067">
    <property type="entry name" value="p450"/>
    <property type="match status" value="1"/>
</dbReference>
<evidence type="ECO:0000313" key="7">
    <source>
        <dbReference type="EMBL" id="PVH96689.1"/>
    </source>
</evidence>
<keyword evidence="6" id="KW-1133">Transmembrane helix</keyword>
<dbReference type="OrthoDB" id="1470350at2759"/>
<evidence type="ECO:0000256" key="4">
    <source>
        <dbReference type="PIRSR" id="PIRSR602401-1"/>
    </source>
</evidence>
<dbReference type="GO" id="GO:0020037">
    <property type="term" value="F:heme binding"/>
    <property type="evidence" value="ECO:0007669"/>
    <property type="project" value="InterPro"/>
</dbReference>
<comment type="similarity">
    <text evidence="5">Belongs to the cytochrome P450 family.</text>
</comment>
<dbReference type="PROSITE" id="PS00086">
    <property type="entry name" value="CYTOCHROME_P450"/>
    <property type="match status" value="1"/>
</dbReference>
<dbReference type="Gene3D" id="1.10.630.10">
    <property type="entry name" value="Cytochrome P450"/>
    <property type="match status" value="1"/>
</dbReference>
<dbReference type="AlphaFoldDB" id="A0A2V1DHJ8"/>
<proteinExistence type="inferred from homology"/>
<evidence type="ECO:0000256" key="6">
    <source>
        <dbReference type="SAM" id="Phobius"/>
    </source>
</evidence>
<dbReference type="PRINTS" id="PR00463">
    <property type="entry name" value="EP450I"/>
</dbReference>
<keyword evidence="5" id="KW-0503">Monooxygenase</keyword>
<accession>A0A2V1DHJ8</accession>
<dbReference type="InterPro" id="IPR001128">
    <property type="entry name" value="Cyt_P450"/>
</dbReference>
<dbReference type="InterPro" id="IPR036396">
    <property type="entry name" value="Cyt_P450_sf"/>
</dbReference>
<reference evidence="7 8" key="1">
    <citation type="journal article" date="2018" name="Sci. Rep.">
        <title>Comparative genomics provides insights into the lifestyle and reveals functional heterogeneity of dark septate endophytic fungi.</title>
        <authorList>
            <person name="Knapp D.G."/>
            <person name="Nemeth J.B."/>
            <person name="Barry K."/>
            <person name="Hainaut M."/>
            <person name="Henrissat B."/>
            <person name="Johnson J."/>
            <person name="Kuo A."/>
            <person name="Lim J.H.P."/>
            <person name="Lipzen A."/>
            <person name="Nolan M."/>
            <person name="Ohm R.A."/>
            <person name="Tamas L."/>
            <person name="Grigoriev I.V."/>
            <person name="Spatafora J.W."/>
            <person name="Nagy L.G."/>
            <person name="Kovacs G.M."/>
        </authorList>
    </citation>
    <scope>NUCLEOTIDE SEQUENCE [LARGE SCALE GENOMIC DNA]</scope>
    <source>
        <strain evidence="7 8">DSE2036</strain>
    </source>
</reference>